<dbReference type="PANTHER" id="PTHR32024">
    <property type="entry name" value="TRK SYSTEM POTASSIUM UPTAKE PROTEIN TRKG-RELATED"/>
    <property type="match status" value="1"/>
</dbReference>
<evidence type="ECO:0000256" key="5">
    <source>
        <dbReference type="ARBA" id="ARBA00022989"/>
    </source>
</evidence>
<accession>W1XR80</accession>
<keyword evidence="7" id="KW-0472">Membrane</keyword>
<keyword evidence="6" id="KW-0406">Ion transport</keyword>
<evidence type="ECO:0000313" key="8">
    <source>
        <dbReference type="EMBL" id="ETJ32646.1"/>
    </source>
</evidence>
<feature type="non-terminal residue" evidence="8">
    <location>
        <position position="69"/>
    </location>
</feature>
<dbReference type="GO" id="GO:0008324">
    <property type="term" value="F:monoatomic cation transmembrane transporter activity"/>
    <property type="evidence" value="ECO:0007669"/>
    <property type="project" value="InterPro"/>
</dbReference>
<evidence type="ECO:0000256" key="6">
    <source>
        <dbReference type="ARBA" id="ARBA00023065"/>
    </source>
</evidence>
<feature type="non-terminal residue" evidence="8">
    <location>
        <position position="1"/>
    </location>
</feature>
<dbReference type="AlphaFoldDB" id="W1XR80"/>
<proteinExistence type="predicted"/>
<dbReference type="InterPro" id="IPR003445">
    <property type="entry name" value="Cat_transpt"/>
</dbReference>
<organism evidence="8">
    <name type="scientific">human gut metagenome</name>
    <dbReference type="NCBI Taxonomy" id="408170"/>
    <lineage>
        <taxon>unclassified sequences</taxon>
        <taxon>metagenomes</taxon>
        <taxon>organismal metagenomes</taxon>
    </lineage>
</organism>
<evidence type="ECO:0000256" key="1">
    <source>
        <dbReference type="ARBA" id="ARBA00004651"/>
    </source>
</evidence>
<evidence type="ECO:0000256" key="7">
    <source>
        <dbReference type="ARBA" id="ARBA00023136"/>
    </source>
</evidence>
<gene>
    <name evidence="8" type="ORF">Q604_UNBC12903G0001</name>
</gene>
<keyword evidence="5" id="KW-1133">Transmembrane helix</keyword>
<keyword evidence="3" id="KW-1003">Cell membrane</keyword>
<dbReference type="GO" id="GO:0030001">
    <property type="term" value="P:metal ion transport"/>
    <property type="evidence" value="ECO:0007669"/>
    <property type="project" value="UniProtKB-ARBA"/>
</dbReference>
<reference evidence="8" key="1">
    <citation type="submission" date="2013-12" db="EMBL/GenBank/DDBJ databases">
        <title>A Varibaculum cambriense genome reconstructed from a premature infant gut community with otherwise low bacterial novelty that shifts toward anaerobic metabolism during the third week of life.</title>
        <authorList>
            <person name="Brown C.T."/>
            <person name="Sharon I."/>
            <person name="Thomas B.C."/>
            <person name="Castelle C.J."/>
            <person name="Morowitz M.J."/>
            <person name="Banfield J.F."/>
        </authorList>
    </citation>
    <scope>NUCLEOTIDE SEQUENCE</scope>
</reference>
<evidence type="ECO:0000256" key="4">
    <source>
        <dbReference type="ARBA" id="ARBA00022692"/>
    </source>
</evidence>
<dbReference type="EMBL" id="AZMM01012903">
    <property type="protein sequence ID" value="ETJ32646.1"/>
    <property type="molecule type" value="Genomic_DNA"/>
</dbReference>
<dbReference type="Pfam" id="PF02386">
    <property type="entry name" value="TrkH"/>
    <property type="match status" value="1"/>
</dbReference>
<name>W1XR80_9ZZZZ</name>
<dbReference type="GO" id="GO:0005886">
    <property type="term" value="C:plasma membrane"/>
    <property type="evidence" value="ECO:0007669"/>
    <property type="project" value="UniProtKB-SubCell"/>
</dbReference>
<dbReference type="PANTHER" id="PTHR32024:SF1">
    <property type="entry name" value="KTR SYSTEM POTASSIUM UPTAKE PROTEIN B"/>
    <property type="match status" value="1"/>
</dbReference>
<keyword evidence="2" id="KW-0813">Transport</keyword>
<keyword evidence="4" id="KW-0812">Transmembrane</keyword>
<evidence type="ECO:0000256" key="2">
    <source>
        <dbReference type="ARBA" id="ARBA00022448"/>
    </source>
</evidence>
<comment type="caution">
    <text evidence="8">The sequence shown here is derived from an EMBL/GenBank/DDBJ whole genome shotgun (WGS) entry which is preliminary data.</text>
</comment>
<evidence type="ECO:0000256" key="3">
    <source>
        <dbReference type="ARBA" id="ARBA00022475"/>
    </source>
</evidence>
<sequence length="69" mass="7613">LSILFVLFATCYLAWDEPYDFIRLLFEVTSAFGTVGLTTGITPDLSESSKWVLMLVMFTGRAGVMTVIG</sequence>
<protein>
    <submittedName>
        <fullName evidence="8">Uncharacterized protein</fullName>
    </submittedName>
</protein>
<comment type="subcellular location">
    <subcellularLocation>
        <location evidence="1">Cell membrane</location>
        <topology evidence="1">Multi-pass membrane protein</topology>
    </subcellularLocation>
</comment>